<dbReference type="PROSITE" id="PS51257">
    <property type="entry name" value="PROKAR_LIPOPROTEIN"/>
    <property type="match status" value="1"/>
</dbReference>
<keyword evidence="3" id="KW-0378">Hydrolase</keyword>
<dbReference type="Gene3D" id="3.40.50.1820">
    <property type="entry name" value="alpha/beta hydrolase"/>
    <property type="match status" value="1"/>
</dbReference>
<dbReference type="RefSeq" id="WP_220086683.1">
    <property type="nucleotide sequence ID" value="NZ_UAWL01000006.1"/>
</dbReference>
<dbReference type="SUPFAM" id="SSF53474">
    <property type="entry name" value="alpha/beta-Hydrolases"/>
    <property type="match status" value="1"/>
</dbReference>
<dbReference type="EMBL" id="UAWL01000006">
    <property type="protein sequence ID" value="SQB97383.1"/>
    <property type="molecule type" value="Genomic_DNA"/>
</dbReference>
<evidence type="ECO:0000313" key="4">
    <source>
        <dbReference type="Proteomes" id="UP000250166"/>
    </source>
</evidence>
<dbReference type="Pfam" id="PF12697">
    <property type="entry name" value="Abhydrolase_6"/>
    <property type="match status" value="1"/>
</dbReference>
<feature type="chain" id="PRO_5016029544" evidence="1">
    <location>
        <begin position="22"/>
        <end position="265"/>
    </location>
</feature>
<dbReference type="AlphaFoldDB" id="A0A2X3B9X9"/>
<name>A0A2X3B9X9_9HELI</name>
<accession>A0A2X3B9X9</accession>
<sequence length="265" mass="29663">MKNLFVSLNIFILSIALYACANQNGFISIEKQGSFFAGGVVQKDAKGHTNHADHAYVFWQIPLKAYKYPLIFAHGIEQSAKTWQSTPDGREGFDTLFLKEGFGVYLVDQPRHGKAGKSSEEVLLKPSFSDEMWFNHFRLGIYPRFFEDVSFPKDAESLEQFLRQSTPTIAKTQDLEVYARAYVALLERLDNGGILITHSQGGAVGWKVALQSDKVKGIVAYEPGGDLPFPKGEMPELGRTLTRAGTSEGIEISKEEFLQFTKNRL</sequence>
<proteinExistence type="predicted"/>
<gene>
    <name evidence="3" type="ORF">NCTC13102_00114</name>
</gene>
<dbReference type="InterPro" id="IPR000073">
    <property type="entry name" value="AB_hydrolase_1"/>
</dbReference>
<dbReference type="Proteomes" id="UP000250166">
    <property type="component" value="Unassembled WGS sequence"/>
</dbReference>
<feature type="domain" description="AB hydrolase-1" evidence="2">
    <location>
        <begin position="70"/>
        <end position="243"/>
    </location>
</feature>
<dbReference type="InterPro" id="IPR029058">
    <property type="entry name" value="AB_hydrolase_fold"/>
</dbReference>
<dbReference type="PANTHER" id="PTHR43194:SF4">
    <property type="entry name" value="AB HYDROLASE-1 DOMAIN-CONTAINING PROTEIN"/>
    <property type="match status" value="1"/>
</dbReference>
<evidence type="ECO:0000259" key="2">
    <source>
        <dbReference type="Pfam" id="PF12697"/>
    </source>
</evidence>
<evidence type="ECO:0000256" key="1">
    <source>
        <dbReference type="SAM" id="SignalP"/>
    </source>
</evidence>
<keyword evidence="1" id="KW-0732">Signal</keyword>
<reference evidence="3 4" key="1">
    <citation type="submission" date="2018-06" db="EMBL/GenBank/DDBJ databases">
        <authorList>
            <consortium name="Pathogen Informatics"/>
            <person name="Doyle S."/>
        </authorList>
    </citation>
    <scope>NUCLEOTIDE SEQUENCE [LARGE SCALE GENOMIC DNA]</scope>
    <source>
        <strain evidence="3 4">NCTC13102</strain>
    </source>
</reference>
<protein>
    <submittedName>
        <fullName evidence="3">Alpha/beta hydrolase family</fullName>
    </submittedName>
</protein>
<dbReference type="InterPro" id="IPR050228">
    <property type="entry name" value="Carboxylesterase_BioH"/>
</dbReference>
<dbReference type="PANTHER" id="PTHR43194">
    <property type="entry name" value="HYDROLASE ALPHA/BETA FOLD FAMILY"/>
    <property type="match status" value="1"/>
</dbReference>
<organism evidence="3 4">
    <name type="scientific">Helicobacter fennelliae</name>
    <dbReference type="NCBI Taxonomy" id="215"/>
    <lineage>
        <taxon>Bacteria</taxon>
        <taxon>Pseudomonadati</taxon>
        <taxon>Campylobacterota</taxon>
        <taxon>Epsilonproteobacteria</taxon>
        <taxon>Campylobacterales</taxon>
        <taxon>Helicobacteraceae</taxon>
        <taxon>Helicobacter</taxon>
    </lineage>
</organism>
<dbReference type="GO" id="GO:0016787">
    <property type="term" value="F:hydrolase activity"/>
    <property type="evidence" value="ECO:0007669"/>
    <property type="project" value="UniProtKB-KW"/>
</dbReference>
<feature type="signal peptide" evidence="1">
    <location>
        <begin position="1"/>
        <end position="21"/>
    </location>
</feature>
<evidence type="ECO:0000313" key="3">
    <source>
        <dbReference type="EMBL" id="SQB97383.1"/>
    </source>
</evidence>